<dbReference type="PIRSF" id="PIRSF000090">
    <property type="entry name" value="Beta-ETF"/>
    <property type="match status" value="1"/>
</dbReference>
<organism evidence="9 10">
    <name type="scientific">Flexivirga oryzae</name>
    <dbReference type="NCBI Taxonomy" id="1794944"/>
    <lineage>
        <taxon>Bacteria</taxon>
        <taxon>Bacillati</taxon>
        <taxon>Actinomycetota</taxon>
        <taxon>Actinomycetes</taxon>
        <taxon>Micrococcales</taxon>
        <taxon>Dermacoccaceae</taxon>
        <taxon>Flexivirga</taxon>
    </lineage>
</organism>
<dbReference type="Proteomes" id="UP000559182">
    <property type="component" value="Unassembled WGS sequence"/>
</dbReference>
<evidence type="ECO:0000256" key="1">
    <source>
        <dbReference type="ARBA" id="ARBA00001974"/>
    </source>
</evidence>
<dbReference type="Gene3D" id="3.40.50.620">
    <property type="entry name" value="HUPs"/>
    <property type="match status" value="1"/>
</dbReference>
<dbReference type="SUPFAM" id="SSF52402">
    <property type="entry name" value="Adenine nucleotide alpha hydrolases-like"/>
    <property type="match status" value="1"/>
</dbReference>
<comment type="subunit">
    <text evidence="3">Heterodimer of an alpha and a beta subunit.</text>
</comment>
<name>A0A839MY37_9MICO</name>
<evidence type="ECO:0000313" key="9">
    <source>
        <dbReference type="EMBL" id="MBB2890318.1"/>
    </source>
</evidence>
<keyword evidence="6" id="KW-0249">Electron transport</keyword>
<dbReference type="RefSeq" id="WP_183318318.1">
    <property type="nucleotide sequence ID" value="NZ_JACHVQ010000001.1"/>
</dbReference>
<gene>
    <name evidence="9" type="ORF">FHU39_000302</name>
</gene>
<dbReference type="InterPro" id="IPR014730">
    <property type="entry name" value="ETF_a/b_N"/>
</dbReference>
<dbReference type="GO" id="GO:0005829">
    <property type="term" value="C:cytosol"/>
    <property type="evidence" value="ECO:0007669"/>
    <property type="project" value="TreeGrafter"/>
</dbReference>
<comment type="cofactor">
    <cofactor evidence="1">
        <name>FAD</name>
        <dbReference type="ChEBI" id="CHEBI:57692"/>
    </cofactor>
</comment>
<dbReference type="AlphaFoldDB" id="A0A839MY37"/>
<dbReference type="Pfam" id="PF01012">
    <property type="entry name" value="ETF"/>
    <property type="match status" value="1"/>
</dbReference>
<dbReference type="GO" id="GO:0009055">
    <property type="term" value="F:electron transfer activity"/>
    <property type="evidence" value="ECO:0007669"/>
    <property type="project" value="InterPro"/>
</dbReference>
<evidence type="ECO:0000256" key="2">
    <source>
        <dbReference type="ARBA" id="ARBA00007557"/>
    </source>
</evidence>
<comment type="caution">
    <text evidence="9">The sequence shown here is derived from an EMBL/GenBank/DDBJ whole genome shotgun (WGS) entry which is preliminary data.</text>
</comment>
<evidence type="ECO:0000256" key="7">
    <source>
        <dbReference type="ARBA" id="ARBA00025649"/>
    </source>
</evidence>
<comment type="similarity">
    <text evidence="2">Belongs to the ETF beta-subunit/FixA family.</text>
</comment>
<keyword evidence="5" id="KW-0813">Transport</keyword>
<evidence type="ECO:0000256" key="6">
    <source>
        <dbReference type="ARBA" id="ARBA00022982"/>
    </source>
</evidence>
<accession>A0A839MY37</accession>
<dbReference type="PANTHER" id="PTHR21294:SF8">
    <property type="entry name" value="ELECTRON TRANSFER FLAVOPROTEIN SUBUNIT BETA"/>
    <property type="match status" value="1"/>
</dbReference>
<dbReference type="InterPro" id="IPR012255">
    <property type="entry name" value="ETF_b"/>
</dbReference>
<evidence type="ECO:0000256" key="3">
    <source>
        <dbReference type="ARBA" id="ARBA00011355"/>
    </source>
</evidence>
<dbReference type="EMBL" id="JACHVQ010000001">
    <property type="protein sequence ID" value="MBB2890318.1"/>
    <property type="molecule type" value="Genomic_DNA"/>
</dbReference>
<protein>
    <recommendedName>
        <fullName evidence="4">Electron transfer flavoprotein subunit beta</fullName>
    </recommendedName>
</protein>
<dbReference type="SMART" id="SM00893">
    <property type="entry name" value="ETF"/>
    <property type="match status" value="1"/>
</dbReference>
<dbReference type="CDD" id="cd01714">
    <property type="entry name" value="ETF_beta"/>
    <property type="match status" value="1"/>
</dbReference>
<keyword evidence="10" id="KW-1185">Reference proteome</keyword>
<feature type="domain" description="Electron transfer flavoprotein alpha/beta-subunit N-terminal" evidence="8">
    <location>
        <begin position="22"/>
        <end position="214"/>
    </location>
</feature>
<evidence type="ECO:0000256" key="4">
    <source>
        <dbReference type="ARBA" id="ARBA00016797"/>
    </source>
</evidence>
<evidence type="ECO:0000256" key="5">
    <source>
        <dbReference type="ARBA" id="ARBA00022448"/>
    </source>
</evidence>
<dbReference type="InterPro" id="IPR033948">
    <property type="entry name" value="ETF_beta_N"/>
</dbReference>
<dbReference type="PANTHER" id="PTHR21294">
    <property type="entry name" value="ELECTRON TRANSFER FLAVOPROTEIN BETA-SUBUNIT"/>
    <property type="match status" value="1"/>
</dbReference>
<dbReference type="InterPro" id="IPR014729">
    <property type="entry name" value="Rossmann-like_a/b/a_fold"/>
</dbReference>
<evidence type="ECO:0000313" key="10">
    <source>
        <dbReference type="Proteomes" id="UP000559182"/>
    </source>
</evidence>
<comment type="function">
    <text evidence="7">The electron transfer flavoprotein serves as a specific electron acceptor for other dehydrogenases. It transfers the electrons to the main respiratory chain via ETF-ubiquinone oxidoreductase (ETF dehydrogenase).</text>
</comment>
<proteinExistence type="inferred from homology"/>
<evidence type="ECO:0000259" key="8">
    <source>
        <dbReference type="SMART" id="SM00893"/>
    </source>
</evidence>
<sequence>MNIVVCVKYVPDAQADRTFSEDNTTDRANVDGLLSELDEYAVEEALKIAEASGGEVTVVTVGPEGAADAIKKSLQMGAHKGVHVLDDAIHGSDAAATSLVLAQAVKKAADGAPELVLLGLASTDGTMSVVPAMLAERLGLPQVTQVSTLEVADGLVKGRRDSDTASDALEASLPAVVSVTDQINEPRYPSFKGIMAAKKKPVETWSLADLGVDAGAVGLANAGTRVVSFTARPAREQGEIVVDEGDGGTKLAEFLAKSKLI</sequence>
<reference evidence="9 10" key="1">
    <citation type="submission" date="2020-08" db="EMBL/GenBank/DDBJ databases">
        <title>Sequencing the genomes of 1000 actinobacteria strains.</title>
        <authorList>
            <person name="Klenk H.-P."/>
        </authorList>
    </citation>
    <scope>NUCLEOTIDE SEQUENCE [LARGE SCALE GENOMIC DNA]</scope>
    <source>
        <strain evidence="9 10">DSM 105369</strain>
    </source>
</reference>